<dbReference type="AlphaFoldDB" id="A0A1H7GFG3"/>
<evidence type="ECO:0000313" key="5">
    <source>
        <dbReference type="Proteomes" id="UP000183894"/>
    </source>
</evidence>
<evidence type="ECO:0000256" key="2">
    <source>
        <dbReference type="SAM" id="Phobius"/>
    </source>
</evidence>
<feature type="domain" description="Protein-glutamine gamma-glutamyltransferase-like C-terminal" evidence="3">
    <location>
        <begin position="240"/>
        <end position="306"/>
    </location>
</feature>
<accession>A0A1H7GFG3</accession>
<name>A0A1H7GFG3_HALLR</name>
<gene>
    <name evidence="4" type="ORF">SAMN04488691_101263</name>
</gene>
<dbReference type="Pfam" id="PF13559">
    <property type="entry name" value="DUF4129"/>
    <property type="match status" value="1"/>
</dbReference>
<dbReference type="InterPro" id="IPR025403">
    <property type="entry name" value="TgpA-like_C"/>
</dbReference>
<dbReference type="Proteomes" id="UP000183894">
    <property type="component" value="Unassembled WGS sequence"/>
</dbReference>
<evidence type="ECO:0000259" key="3">
    <source>
        <dbReference type="Pfam" id="PF13559"/>
    </source>
</evidence>
<dbReference type="EMBL" id="FOAD01000001">
    <property type="protein sequence ID" value="SEK35210.1"/>
    <property type="molecule type" value="Genomic_DNA"/>
</dbReference>
<feature type="compositionally biased region" description="Acidic residues" evidence="1">
    <location>
        <begin position="197"/>
        <end position="206"/>
    </location>
</feature>
<evidence type="ECO:0000313" key="4">
    <source>
        <dbReference type="EMBL" id="SEK35210.1"/>
    </source>
</evidence>
<feature type="region of interest" description="Disordered" evidence="1">
    <location>
        <begin position="192"/>
        <end position="213"/>
    </location>
</feature>
<dbReference type="RefSeq" id="WP_074791397.1">
    <property type="nucleotide sequence ID" value="NZ_FOAD01000001.1"/>
</dbReference>
<feature type="transmembrane region" description="Helical" evidence="2">
    <location>
        <begin position="171"/>
        <end position="189"/>
    </location>
</feature>
<proteinExistence type="predicted"/>
<dbReference type="OrthoDB" id="206550at2157"/>
<keyword evidence="2" id="KW-0472">Membrane</keyword>
<reference evidence="4 5" key="1">
    <citation type="submission" date="2016-10" db="EMBL/GenBank/DDBJ databases">
        <authorList>
            <person name="de Groot N.N."/>
        </authorList>
    </citation>
    <scope>NUCLEOTIDE SEQUENCE [LARGE SCALE GENOMIC DNA]</scope>
    <source>
        <strain evidence="4 5">CDM_5</strain>
    </source>
</reference>
<organism evidence="4 5">
    <name type="scientific">Haloferax larsenii</name>
    <dbReference type="NCBI Taxonomy" id="302484"/>
    <lineage>
        <taxon>Archaea</taxon>
        <taxon>Methanobacteriati</taxon>
        <taxon>Methanobacteriota</taxon>
        <taxon>Stenosarchaea group</taxon>
        <taxon>Halobacteria</taxon>
        <taxon>Halobacteriales</taxon>
        <taxon>Haloferacaceae</taxon>
        <taxon>Haloferax</taxon>
    </lineage>
</organism>
<sequence length="326" mass="32979">MDRRALRTLTLALLAVVALAVVAATIDSTVVTEGGSSGFGAGPSDGAVAGESESTGFEPFSGSGGGFSLPTPCLPWLLSPTILGLIAGVFLLMGAYAYWRSRSFLPPIAIGLALGPPVILVLALLTACQRDFSFSSRASDTVGNISLVPPGGGGLPGGGAGSASSVSPPTALFGLLLLVALAAAVLMLVTSTGDSSPSDDDPEMDPDDGHPDVAAVGRAAGAAAERIESGGADVENEVFRAWGEMTALLDVPNRSAATPEEFATAAVDAGMDRDDVTELTTLFEAVRYGGAEATAERERRAVDALRNIEATYADADDSGDYAEGGR</sequence>
<evidence type="ECO:0000256" key="1">
    <source>
        <dbReference type="SAM" id="MobiDB-lite"/>
    </source>
</evidence>
<feature type="transmembrane region" description="Helical" evidence="2">
    <location>
        <begin position="104"/>
        <end position="127"/>
    </location>
</feature>
<keyword evidence="2" id="KW-1133">Transmembrane helix</keyword>
<keyword evidence="2" id="KW-0812">Transmembrane</keyword>
<protein>
    <recommendedName>
        <fullName evidence="3">Protein-glutamine gamma-glutamyltransferase-like C-terminal domain-containing protein</fullName>
    </recommendedName>
</protein>
<feature type="transmembrane region" description="Helical" evidence="2">
    <location>
        <begin position="76"/>
        <end position="97"/>
    </location>
</feature>